<dbReference type="GO" id="GO:0022627">
    <property type="term" value="C:cytosolic small ribosomal subunit"/>
    <property type="evidence" value="ECO:0007669"/>
    <property type="project" value="TreeGrafter"/>
</dbReference>
<gene>
    <name evidence="4" type="ORF">OLC1_LOCUS10856</name>
</gene>
<dbReference type="Gene3D" id="3.30.230.10">
    <property type="match status" value="1"/>
</dbReference>
<organism evidence="4 5">
    <name type="scientific">Oldenlandia corymbosa var. corymbosa</name>
    <dbReference type="NCBI Taxonomy" id="529605"/>
    <lineage>
        <taxon>Eukaryota</taxon>
        <taxon>Viridiplantae</taxon>
        <taxon>Streptophyta</taxon>
        <taxon>Embryophyta</taxon>
        <taxon>Tracheophyta</taxon>
        <taxon>Spermatophyta</taxon>
        <taxon>Magnoliopsida</taxon>
        <taxon>eudicotyledons</taxon>
        <taxon>Gunneridae</taxon>
        <taxon>Pentapetalae</taxon>
        <taxon>asterids</taxon>
        <taxon>lamiids</taxon>
        <taxon>Gentianales</taxon>
        <taxon>Rubiaceae</taxon>
        <taxon>Rubioideae</taxon>
        <taxon>Spermacoceae</taxon>
        <taxon>Hedyotis-Oldenlandia complex</taxon>
        <taxon>Oldenlandia</taxon>
    </lineage>
</organism>
<dbReference type="Pfam" id="PF00380">
    <property type="entry name" value="Ribosomal_S9"/>
    <property type="match status" value="1"/>
</dbReference>
<dbReference type="GO" id="GO:0006412">
    <property type="term" value="P:translation"/>
    <property type="evidence" value="ECO:0007669"/>
    <property type="project" value="InterPro"/>
</dbReference>
<dbReference type="GO" id="GO:0003735">
    <property type="term" value="F:structural constituent of ribosome"/>
    <property type="evidence" value="ECO:0007669"/>
    <property type="project" value="InterPro"/>
</dbReference>
<keyword evidence="2" id="KW-0689">Ribosomal protein</keyword>
<dbReference type="Proteomes" id="UP001161247">
    <property type="component" value="Chromosome 4"/>
</dbReference>
<sequence length="157" mass="18247">MVPAIRAGVGADFNFYTQQQVIFWPSKEEVYRKHHGYSHNGIRSMFRPGEDGGGCYPMLAKSWPKRDQWRSHRTSPARNPPYKASEPILLLDRHYFARVDMRIRVKGGGHTSQIYAIRQSIVFWISENCVNIVLANDAIRTIVRFRFRKKGGARPIW</sequence>
<keyword evidence="3" id="KW-0687">Ribonucleoprotein</keyword>
<dbReference type="SUPFAM" id="SSF54211">
    <property type="entry name" value="Ribosomal protein S5 domain 2-like"/>
    <property type="match status" value="1"/>
</dbReference>
<name>A0AAV1D0K8_OLDCO</name>
<dbReference type="EMBL" id="OX459121">
    <property type="protein sequence ID" value="CAI9101210.1"/>
    <property type="molecule type" value="Genomic_DNA"/>
</dbReference>
<evidence type="ECO:0000256" key="2">
    <source>
        <dbReference type="ARBA" id="ARBA00022980"/>
    </source>
</evidence>
<dbReference type="InterPro" id="IPR000754">
    <property type="entry name" value="Ribosomal_uS9"/>
</dbReference>
<evidence type="ECO:0000256" key="1">
    <source>
        <dbReference type="ARBA" id="ARBA00005251"/>
    </source>
</evidence>
<evidence type="ECO:0000313" key="4">
    <source>
        <dbReference type="EMBL" id="CAI9101210.1"/>
    </source>
</evidence>
<dbReference type="GO" id="GO:0000462">
    <property type="term" value="P:maturation of SSU-rRNA from tricistronic rRNA transcript (SSU-rRNA, 5.8S rRNA, LSU-rRNA)"/>
    <property type="evidence" value="ECO:0007669"/>
    <property type="project" value="TreeGrafter"/>
</dbReference>
<dbReference type="GO" id="GO:0003723">
    <property type="term" value="F:RNA binding"/>
    <property type="evidence" value="ECO:0007669"/>
    <property type="project" value="TreeGrafter"/>
</dbReference>
<dbReference type="PANTHER" id="PTHR21569:SF16">
    <property type="entry name" value="RIBOSOMAL PROTEIN S16"/>
    <property type="match status" value="1"/>
</dbReference>
<protein>
    <submittedName>
        <fullName evidence="4">OLC1v1038481C1</fullName>
    </submittedName>
</protein>
<evidence type="ECO:0000313" key="5">
    <source>
        <dbReference type="Proteomes" id="UP001161247"/>
    </source>
</evidence>
<dbReference type="AlphaFoldDB" id="A0AAV1D0K8"/>
<accession>A0AAV1D0K8</accession>
<dbReference type="InterPro" id="IPR020568">
    <property type="entry name" value="Ribosomal_Su5_D2-typ_SF"/>
</dbReference>
<reference evidence="4" key="1">
    <citation type="submission" date="2023-03" db="EMBL/GenBank/DDBJ databases">
        <authorList>
            <person name="Julca I."/>
        </authorList>
    </citation>
    <scope>NUCLEOTIDE SEQUENCE</scope>
</reference>
<comment type="similarity">
    <text evidence="1">Belongs to the universal ribosomal protein uS9 family.</text>
</comment>
<evidence type="ECO:0000256" key="3">
    <source>
        <dbReference type="ARBA" id="ARBA00023274"/>
    </source>
</evidence>
<dbReference type="PANTHER" id="PTHR21569">
    <property type="entry name" value="RIBOSOMAL PROTEIN S9"/>
    <property type="match status" value="1"/>
</dbReference>
<dbReference type="InterPro" id="IPR014721">
    <property type="entry name" value="Ribsml_uS5_D2-typ_fold_subgr"/>
</dbReference>
<proteinExistence type="inferred from homology"/>
<keyword evidence="5" id="KW-1185">Reference proteome</keyword>